<comment type="similarity">
    <text evidence="1">Belongs to the LDH/MDH superfamily. MDH type 1 family.</text>
</comment>
<dbReference type="InterPro" id="IPR015955">
    <property type="entry name" value="Lactate_DH/Glyco_Ohase_4_C"/>
</dbReference>
<dbReference type="PANTHER" id="PTHR11540">
    <property type="entry name" value="MALATE AND LACTATE DEHYDROGENASE"/>
    <property type="match status" value="1"/>
</dbReference>
<organism evidence="11">
    <name type="scientific">Timema tahoe</name>
    <dbReference type="NCBI Taxonomy" id="61484"/>
    <lineage>
        <taxon>Eukaryota</taxon>
        <taxon>Metazoa</taxon>
        <taxon>Ecdysozoa</taxon>
        <taxon>Arthropoda</taxon>
        <taxon>Hexapoda</taxon>
        <taxon>Insecta</taxon>
        <taxon>Pterygota</taxon>
        <taxon>Neoptera</taxon>
        <taxon>Polyneoptera</taxon>
        <taxon>Phasmatodea</taxon>
        <taxon>Timematodea</taxon>
        <taxon>Timematoidea</taxon>
        <taxon>Timematidae</taxon>
        <taxon>Timema</taxon>
    </lineage>
</organism>
<dbReference type="AlphaFoldDB" id="A0A7R9FKY3"/>
<evidence type="ECO:0000259" key="10">
    <source>
        <dbReference type="Pfam" id="PF02866"/>
    </source>
</evidence>
<keyword evidence="7" id="KW-0520">NAD</keyword>
<proteinExistence type="inferred from homology"/>
<dbReference type="Pfam" id="PF02866">
    <property type="entry name" value="Ldh_1_C"/>
    <property type="match status" value="1"/>
</dbReference>
<comment type="subunit">
    <text evidence="2">Homodimer.</text>
</comment>
<evidence type="ECO:0000259" key="9">
    <source>
        <dbReference type="Pfam" id="PF00056"/>
    </source>
</evidence>
<dbReference type="EC" id="1.1.1.37" evidence="3"/>
<sequence>MLRRAIQCALRRNLQRIQYGHRFYSEFEAGDILTNRFRVTVLGATGQVGQPLSLMLKQSPLIHELALYDVEGTLGVAADISQVDTGCKVCSFTGPDELDGALRGSRIVLITASGTRTECGVSEEENFLENAKIVQELSVAIHKSCPMALIGVITSPINSMVPIVVETFKKQGDCTPGKVFGVTAIDVVRANTFVAETLGLDPECVFVPVVGGHSGATTIPILSQAKPCNELTQEQIERLTAAIQDADGDVIRAKRGRGIPTLSVAFAATRFAISLARGINGQPSVVECAYVASEVVQEVNYFSSPILIGPDGVMEYLGLPKMSEYENCLLSSAIPILQDDIKRGLYFVHGKPPPIMTSTNTVLLLEGIITQLTGYACPSHIPTEQFLLSPSSLPQQYNTRCSPPPPAVPPDSIKTDVVPYHPFPLGPAGGSMSRGVLAGP</sequence>
<accession>A0A7R9FKY3</accession>
<evidence type="ECO:0000256" key="2">
    <source>
        <dbReference type="ARBA" id="ARBA00011738"/>
    </source>
</evidence>
<dbReference type="Gene3D" id="3.40.50.720">
    <property type="entry name" value="NAD(P)-binding Rossmann-like Domain"/>
    <property type="match status" value="1"/>
</dbReference>
<dbReference type="InterPro" id="IPR036291">
    <property type="entry name" value="NAD(P)-bd_dom_sf"/>
</dbReference>
<evidence type="ECO:0000256" key="7">
    <source>
        <dbReference type="ARBA" id="ARBA00023027"/>
    </source>
</evidence>
<dbReference type="PANTHER" id="PTHR11540:SF16">
    <property type="entry name" value="MALATE DEHYDROGENASE, MITOCHONDRIAL"/>
    <property type="match status" value="1"/>
</dbReference>
<dbReference type="FunFam" id="3.40.50.720:FF:000268">
    <property type="entry name" value="Malate dehydrogenase"/>
    <property type="match status" value="1"/>
</dbReference>
<dbReference type="InterPro" id="IPR010097">
    <property type="entry name" value="Malate_DH_type1"/>
</dbReference>
<evidence type="ECO:0000313" key="11">
    <source>
        <dbReference type="EMBL" id="CAD7455423.1"/>
    </source>
</evidence>
<keyword evidence="6" id="KW-0560">Oxidoreductase</keyword>
<comment type="catalytic activity">
    <reaction evidence="8">
        <text>(S)-malate + NAD(+) = oxaloacetate + NADH + H(+)</text>
        <dbReference type="Rhea" id="RHEA:21432"/>
        <dbReference type="ChEBI" id="CHEBI:15378"/>
        <dbReference type="ChEBI" id="CHEBI:15589"/>
        <dbReference type="ChEBI" id="CHEBI:16452"/>
        <dbReference type="ChEBI" id="CHEBI:57540"/>
        <dbReference type="ChEBI" id="CHEBI:57945"/>
        <dbReference type="EC" id="1.1.1.37"/>
    </reaction>
</comment>
<feature type="domain" description="Lactate/malate dehydrogenase C-terminal" evidence="10">
    <location>
        <begin position="183"/>
        <end position="347"/>
    </location>
</feature>
<dbReference type="NCBIfam" id="TIGR01772">
    <property type="entry name" value="MDH_euk_gproteo"/>
    <property type="match status" value="1"/>
</dbReference>
<dbReference type="Pfam" id="PF00056">
    <property type="entry name" value="Ldh_1_N"/>
    <property type="match status" value="1"/>
</dbReference>
<dbReference type="GO" id="GO:0030060">
    <property type="term" value="F:L-malate dehydrogenase (NAD+) activity"/>
    <property type="evidence" value="ECO:0007669"/>
    <property type="project" value="UniProtKB-EC"/>
</dbReference>
<dbReference type="InterPro" id="IPR022383">
    <property type="entry name" value="Lactate/malate_DH_C"/>
</dbReference>
<dbReference type="Gene3D" id="3.90.110.10">
    <property type="entry name" value="Lactate dehydrogenase/glycoside hydrolase, family 4, C-terminal"/>
    <property type="match status" value="1"/>
</dbReference>
<gene>
    <name evidence="11" type="ORF">TTEB3V08_LOCUS3494</name>
</gene>
<evidence type="ECO:0000256" key="3">
    <source>
        <dbReference type="ARBA" id="ARBA00012995"/>
    </source>
</evidence>
<protein>
    <recommendedName>
        <fullName evidence="4">Malate dehydrogenase, mitochondrial</fullName>
        <ecNumber evidence="3">1.1.1.37</ecNumber>
    </recommendedName>
</protein>
<dbReference type="InterPro" id="IPR001236">
    <property type="entry name" value="Lactate/malate_DH_N"/>
</dbReference>
<dbReference type="SUPFAM" id="SSF56327">
    <property type="entry name" value="LDH C-terminal domain-like"/>
    <property type="match status" value="1"/>
</dbReference>
<dbReference type="EMBL" id="OE000908">
    <property type="protein sequence ID" value="CAD7455423.1"/>
    <property type="molecule type" value="Genomic_DNA"/>
</dbReference>
<evidence type="ECO:0000256" key="8">
    <source>
        <dbReference type="ARBA" id="ARBA00048313"/>
    </source>
</evidence>
<name>A0A7R9FKY3_9NEOP</name>
<dbReference type="SUPFAM" id="SSF51735">
    <property type="entry name" value="NAD(P)-binding Rossmann-fold domains"/>
    <property type="match status" value="1"/>
</dbReference>
<evidence type="ECO:0000256" key="5">
    <source>
        <dbReference type="ARBA" id="ARBA00022532"/>
    </source>
</evidence>
<dbReference type="GO" id="GO:0005739">
    <property type="term" value="C:mitochondrion"/>
    <property type="evidence" value="ECO:0007669"/>
    <property type="project" value="TreeGrafter"/>
</dbReference>
<evidence type="ECO:0000256" key="4">
    <source>
        <dbReference type="ARBA" id="ARBA00016075"/>
    </source>
</evidence>
<evidence type="ECO:0000256" key="6">
    <source>
        <dbReference type="ARBA" id="ARBA00023002"/>
    </source>
</evidence>
<reference evidence="11" key="1">
    <citation type="submission" date="2020-11" db="EMBL/GenBank/DDBJ databases">
        <authorList>
            <person name="Tran Van P."/>
        </authorList>
    </citation>
    <scope>NUCLEOTIDE SEQUENCE</scope>
</reference>
<keyword evidence="5" id="KW-0816">Tricarboxylic acid cycle</keyword>
<dbReference type="FunFam" id="3.90.110.10:FF:000001">
    <property type="entry name" value="Malate dehydrogenase"/>
    <property type="match status" value="1"/>
</dbReference>
<evidence type="ECO:0000256" key="1">
    <source>
        <dbReference type="ARBA" id="ARBA00008824"/>
    </source>
</evidence>
<feature type="domain" description="Lactate/malate dehydrogenase N-terminal" evidence="9">
    <location>
        <begin position="38"/>
        <end position="181"/>
    </location>
</feature>
<dbReference type="GO" id="GO:0006099">
    <property type="term" value="P:tricarboxylic acid cycle"/>
    <property type="evidence" value="ECO:0007669"/>
    <property type="project" value="UniProtKB-KW"/>
</dbReference>